<keyword evidence="5" id="KW-1185">Reference proteome</keyword>
<comment type="caution">
    <text evidence="3">The sequence shown here is derived from an EMBL/GenBank/DDBJ whole genome shotgun (WGS) entry which is preliminary data.</text>
</comment>
<dbReference type="STRING" id="1765683.B2M26_00910"/>
<protein>
    <recommendedName>
        <fullName evidence="1">Sporulation stage II protein D amidase enhancer LytB N-terminal domain-containing protein</fullName>
    </recommendedName>
</protein>
<proteinExistence type="predicted"/>
<reference evidence="3 5" key="2">
    <citation type="submission" date="2017-02" db="EMBL/GenBank/DDBJ databases">
        <title>Draft genome of Acidibacillus ferrooxidans Huett2.</title>
        <authorList>
            <person name="Schopf S."/>
        </authorList>
    </citation>
    <scope>NUCLEOTIDE SEQUENCE [LARGE SCALE GENOMIC DNA]</scope>
    <source>
        <strain evidence="3 5">Huett2</strain>
    </source>
</reference>
<evidence type="ECO:0000313" key="4">
    <source>
        <dbReference type="Proteomes" id="UP000077421"/>
    </source>
</evidence>
<dbReference type="EMBL" id="MWPS01000002">
    <property type="protein sequence ID" value="OPG17577.1"/>
    <property type="molecule type" value="Genomic_DNA"/>
</dbReference>
<organism evidence="3 5">
    <name type="scientific">Ferroacidibacillus organovorans</name>
    <dbReference type="NCBI Taxonomy" id="1765683"/>
    <lineage>
        <taxon>Bacteria</taxon>
        <taxon>Bacillati</taxon>
        <taxon>Bacillota</taxon>
        <taxon>Bacilli</taxon>
        <taxon>Bacillales</taxon>
        <taxon>Alicyclobacillaceae</taxon>
        <taxon>Ferroacidibacillus</taxon>
    </lineage>
</organism>
<dbReference type="Pfam" id="PF08486">
    <property type="entry name" value="SpoIID"/>
    <property type="match status" value="1"/>
</dbReference>
<name>A0A162SNM8_9BACL</name>
<dbReference type="InterPro" id="IPR013693">
    <property type="entry name" value="SpoIID/LytB_N"/>
</dbReference>
<dbReference type="Proteomes" id="UP000190229">
    <property type="component" value="Unassembled WGS sequence"/>
</dbReference>
<dbReference type="AlphaFoldDB" id="A0A162SNM8"/>
<sequence>MIRVAIRENNMSGEPDPRGRIIYVSTVNFDQYCRDVIPNEWFPSWHPASLESGAIAVKMFAWYHHLHPVTVGGFTFDVDNTVNFQTYKAFSDQDATDRAYYRTRPLAFVQPSGEIFELNYRAGYENSPNWQYRNSQKMSQWGTQFLASQGRDFLQILQFYYVGRSLVQIPGVGKG</sequence>
<dbReference type="EMBL" id="LSUQ01000001">
    <property type="protein sequence ID" value="OAG95470.1"/>
    <property type="molecule type" value="Genomic_DNA"/>
</dbReference>
<evidence type="ECO:0000313" key="3">
    <source>
        <dbReference type="EMBL" id="OPG17577.1"/>
    </source>
</evidence>
<evidence type="ECO:0000313" key="2">
    <source>
        <dbReference type="EMBL" id="OAG95470.1"/>
    </source>
</evidence>
<evidence type="ECO:0000313" key="5">
    <source>
        <dbReference type="Proteomes" id="UP000190229"/>
    </source>
</evidence>
<feature type="domain" description="Sporulation stage II protein D amidase enhancer LytB N-terminal" evidence="1">
    <location>
        <begin position="19"/>
        <end position="98"/>
    </location>
</feature>
<dbReference type="Proteomes" id="UP000077421">
    <property type="component" value="Unassembled WGS sequence"/>
</dbReference>
<reference evidence="2 4" key="1">
    <citation type="submission" date="2016-02" db="EMBL/GenBank/DDBJ databases">
        <title>Draft genome sequence of Acidibacillus ferrooxidans SLC66.</title>
        <authorList>
            <person name="Oliveira G."/>
            <person name="Nancucheo I."/>
            <person name="Dall'Agnol H."/>
            <person name="Johnson B."/>
            <person name="Oliveira R."/>
            <person name="Nunes G.L."/>
            <person name="Tzotzos G."/>
            <person name="Orellana S.C."/>
            <person name="Salim A.C."/>
            <person name="Araujo F.M."/>
        </authorList>
    </citation>
    <scope>NUCLEOTIDE SEQUENCE [LARGE SCALE GENOMIC DNA]</scope>
    <source>
        <strain evidence="2 4">SLC66</strain>
    </source>
</reference>
<gene>
    <name evidence="2" type="ORF">AYW79_00585</name>
    <name evidence="3" type="ORF">B2M26_00910</name>
</gene>
<dbReference type="OrthoDB" id="2677885at2"/>
<accession>A0A162SNM8</accession>
<evidence type="ECO:0000259" key="1">
    <source>
        <dbReference type="Pfam" id="PF08486"/>
    </source>
</evidence>